<reference evidence="2" key="1">
    <citation type="submission" date="2015-07" db="EMBL/GenBank/DDBJ databases">
        <authorList>
            <person name="Rodrigo-Torres Lidia"/>
            <person name="Arahal R.David."/>
        </authorList>
    </citation>
    <scope>NUCLEOTIDE SEQUENCE [LARGE SCALE GENOMIC DNA]</scope>
    <source>
        <strain evidence="2">CECT 4801</strain>
    </source>
</reference>
<dbReference type="RefSeq" id="WP_055660840.1">
    <property type="nucleotide sequence ID" value="NZ_CXST01000004.1"/>
</dbReference>
<dbReference type="AlphaFoldDB" id="A0A0M6YAR2"/>
<evidence type="ECO:0000313" key="1">
    <source>
        <dbReference type="EMBL" id="CTQ46778.1"/>
    </source>
</evidence>
<dbReference type="SUPFAM" id="SSF74653">
    <property type="entry name" value="TolA/TonB C-terminal domain"/>
    <property type="match status" value="1"/>
</dbReference>
<dbReference type="OrthoDB" id="8456853at2"/>
<gene>
    <name evidence="1" type="ORF">LAL4801_05237</name>
</gene>
<dbReference type="Proteomes" id="UP000048926">
    <property type="component" value="Unassembled WGS sequence"/>
</dbReference>
<dbReference type="Gene3D" id="3.30.1150.10">
    <property type="match status" value="1"/>
</dbReference>
<keyword evidence="2" id="KW-1185">Reference proteome</keyword>
<proteinExistence type="predicted"/>
<organism evidence="1 2">
    <name type="scientific">Roseibium aggregatum</name>
    <dbReference type="NCBI Taxonomy" id="187304"/>
    <lineage>
        <taxon>Bacteria</taxon>
        <taxon>Pseudomonadati</taxon>
        <taxon>Pseudomonadota</taxon>
        <taxon>Alphaproteobacteria</taxon>
        <taxon>Hyphomicrobiales</taxon>
        <taxon>Stappiaceae</taxon>
        <taxon>Roseibium</taxon>
    </lineage>
</organism>
<accession>A0A0M6YAR2</accession>
<protein>
    <submittedName>
        <fullName evidence="1">Uncharacterized protein</fullName>
    </submittedName>
</protein>
<dbReference type="EMBL" id="CXST01000004">
    <property type="protein sequence ID" value="CTQ46778.1"/>
    <property type="molecule type" value="Genomic_DNA"/>
</dbReference>
<evidence type="ECO:0000313" key="2">
    <source>
        <dbReference type="Proteomes" id="UP000048926"/>
    </source>
</evidence>
<sequence length="100" mass="10516">MRFPRFLAAGVVVSLALHGNGSAFFAKDPDEVSIAASAGGGVSVIGSSEDLVAGLKVNKAALDMVRRASPMPNFPSDMRLAWLNIEVPMRFTPNCPSGRV</sequence>
<name>A0A0M6YAR2_9HYPH</name>